<evidence type="ECO:0000313" key="1">
    <source>
        <dbReference type="EMBL" id="KYO47442.1"/>
    </source>
</evidence>
<organism evidence="1 2">
    <name type="scientific">Alligator mississippiensis</name>
    <name type="common">American alligator</name>
    <dbReference type="NCBI Taxonomy" id="8496"/>
    <lineage>
        <taxon>Eukaryota</taxon>
        <taxon>Metazoa</taxon>
        <taxon>Chordata</taxon>
        <taxon>Craniata</taxon>
        <taxon>Vertebrata</taxon>
        <taxon>Euteleostomi</taxon>
        <taxon>Archelosauria</taxon>
        <taxon>Archosauria</taxon>
        <taxon>Crocodylia</taxon>
        <taxon>Alligatoridae</taxon>
        <taxon>Alligatorinae</taxon>
        <taxon>Alligator</taxon>
    </lineage>
</organism>
<keyword evidence="2" id="KW-1185">Reference proteome</keyword>
<comment type="caution">
    <text evidence="1">The sequence shown here is derived from an EMBL/GenBank/DDBJ whole genome shotgun (WGS) entry which is preliminary data.</text>
</comment>
<proteinExistence type="predicted"/>
<dbReference type="EMBL" id="AKHW03000422">
    <property type="protein sequence ID" value="KYO47442.1"/>
    <property type="molecule type" value="Genomic_DNA"/>
</dbReference>
<name>A0A151PEP1_ALLMI</name>
<evidence type="ECO:0000313" key="2">
    <source>
        <dbReference type="Proteomes" id="UP000050525"/>
    </source>
</evidence>
<gene>
    <name evidence="1" type="ORF">Y1Q_0001236</name>
</gene>
<dbReference type="AlphaFoldDB" id="A0A151PEP1"/>
<dbReference type="Proteomes" id="UP000050525">
    <property type="component" value="Unassembled WGS sequence"/>
</dbReference>
<protein>
    <submittedName>
        <fullName evidence="1">Uncharacterized protein</fullName>
    </submittedName>
</protein>
<reference evidence="1 2" key="1">
    <citation type="journal article" date="2012" name="Genome Biol.">
        <title>Sequencing three crocodilian genomes to illuminate the evolution of archosaurs and amniotes.</title>
        <authorList>
            <person name="St John J.A."/>
            <person name="Braun E.L."/>
            <person name="Isberg S.R."/>
            <person name="Miles L.G."/>
            <person name="Chong A.Y."/>
            <person name="Gongora J."/>
            <person name="Dalzell P."/>
            <person name="Moran C."/>
            <person name="Bed'hom B."/>
            <person name="Abzhanov A."/>
            <person name="Burgess S.C."/>
            <person name="Cooksey A.M."/>
            <person name="Castoe T.A."/>
            <person name="Crawford N.G."/>
            <person name="Densmore L.D."/>
            <person name="Drew J.C."/>
            <person name="Edwards S.V."/>
            <person name="Faircloth B.C."/>
            <person name="Fujita M.K."/>
            <person name="Greenwold M.J."/>
            <person name="Hoffmann F.G."/>
            <person name="Howard J.M."/>
            <person name="Iguchi T."/>
            <person name="Janes D.E."/>
            <person name="Khan S.Y."/>
            <person name="Kohno S."/>
            <person name="de Koning A.J."/>
            <person name="Lance S.L."/>
            <person name="McCarthy F.M."/>
            <person name="McCormack J.E."/>
            <person name="Merchant M.E."/>
            <person name="Peterson D.G."/>
            <person name="Pollock D.D."/>
            <person name="Pourmand N."/>
            <person name="Raney B.J."/>
            <person name="Roessler K.A."/>
            <person name="Sanford J.R."/>
            <person name="Sawyer R.H."/>
            <person name="Schmidt C.J."/>
            <person name="Triplett E.W."/>
            <person name="Tuberville T.D."/>
            <person name="Venegas-Anaya M."/>
            <person name="Howard J.T."/>
            <person name="Jarvis E.D."/>
            <person name="Guillette L.J.Jr."/>
            <person name="Glenn T.C."/>
            <person name="Green R.E."/>
            <person name="Ray D.A."/>
        </authorList>
    </citation>
    <scope>NUCLEOTIDE SEQUENCE [LARGE SCALE GENOMIC DNA]</scope>
    <source>
        <strain evidence="1">KSC_2009_1</strain>
    </source>
</reference>
<accession>A0A151PEP1</accession>
<sequence length="77" mass="8621">MDNLIIIFKLNAQRRRQLIGPSMEAPLVCGQIPANLLDQSHLPSPLSPAELCSLGSRSLQPWLEQNRRNSSAHHTPR</sequence>